<proteinExistence type="predicted"/>
<dbReference type="Proteomes" id="UP000014500">
    <property type="component" value="Unassembled WGS sequence"/>
</dbReference>
<dbReference type="SUPFAM" id="SSF56436">
    <property type="entry name" value="C-type lectin-like"/>
    <property type="match status" value="1"/>
</dbReference>
<name>T1J7K2_STRMM</name>
<evidence type="ECO:0000313" key="2">
    <source>
        <dbReference type="Proteomes" id="UP000014500"/>
    </source>
</evidence>
<protein>
    <recommendedName>
        <fullName evidence="3">C-type lectin domain-containing protein</fullName>
    </recommendedName>
</protein>
<keyword evidence="2" id="KW-1185">Reference proteome</keyword>
<dbReference type="AlphaFoldDB" id="T1J7K2"/>
<reference evidence="1" key="2">
    <citation type="submission" date="2015-02" db="UniProtKB">
        <authorList>
            <consortium name="EnsemblMetazoa"/>
        </authorList>
    </citation>
    <scope>IDENTIFICATION</scope>
</reference>
<evidence type="ECO:0008006" key="3">
    <source>
        <dbReference type="Google" id="ProtNLM"/>
    </source>
</evidence>
<dbReference type="HOGENOM" id="CLU_2405776_0_0_1"/>
<dbReference type="InterPro" id="IPR016187">
    <property type="entry name" value="CTDL_fold"/>
</dbReference>
<evidence type="ECO:0000313" key="1">
    <source>
        <dbReference type="EnsemblMetazoa" id="SMAR009655-PA"/>
    </source>
</evidence>
<organism evidence="1 2">
    <name type="scientific">Strigamia maritima</name>
    <name type="common">European centipede</name>
    <name type="synonym">Geophilus maritimus</name>
    <dbReference type="NCBI Taxonomy" id="126957"/>
    <lineage>
        <taxon>Eukaryota</taxon>
        <taxon>Metazoa</taxon>
        <taxon>Ecdysozoa</taxon>
        <taxon>Arthropoda</taxon>
        <taxon>Myriapoda</taxon>
        <taxon>Chilopoda</taxon>
        <taxon>Pleurostigmophora</taxon>
        <taxon>Geophilomorpha</taxon>
        <taxon>Linotaeniidae</taxon>
        <taxon>Strigamia</taxon>
    </lineage>
</organism>
<dbReference type="CDD" id="cd00037">
    <property type="entry name" value="CLECT"/>
    <property type="match status" value="1"/>
</dbReference>
<dbReference type="EMBL" id="JH431935">
    <property type="status" value="NOT_ANNOTATED_CDS"/>
    <property type="molecule type" value="Genomic_DNA"/>
</dbReference>
<accession>T1J7K2</accession>
<sequence>MNARTLSFVTWLDAYTHCSRLNSQLLSIETIEESFAINLHMSRKHGRGNYVQNHLIIYLDEDKENEDEDRLILVRLRFLSDFFYKKRSKGRNS</sequence>
<dbReference type="EnsemblMetazoa" id="SMAR009655-RA">
    <property type="protein sequence ID" value="SMAR009655-PA"/>
    <property type="gene ID" value="SMAR009655"/>
</dbReference>
<reference evidence="2" key="1">
    <citation type="submission" date="2011-05" db="EMBL/GenBank/DDBJ databases">
        <authorList>
            <person name="Richards S.R."/>
            <person name="Qu J."/>
            <person name="Jiang H."/>
            <person name="Jhangiani S.N."/>
            <person name="Agravi P."/>
            <person name="Goodspeed R."/>
            <person name="Gross S."/>
            <person name="Mandapat C."/>
            <person name="Jackson L."/>
            <person name="Mathew T."/>
            <person name="Pu L."/>
            <person name="Thornton R."/>
            <person name="Saada N."/>
            <person name="Wilczek-Boney K.B."/>
            <person name="Lee S."/>
            <person name="Kovar C."/>
            <person name="Wu Y."/>
            <person name="Scherer S.E."/>
            <person name="Worley K.C."/>
            <person name="Muzny D.M."/>
            <person name="Gibbs R."/>
        </authorList>
    </citation>
    <scope>NUCLEOTIDE SEQUENCE</scope>
    <source>
        <strain evidence="2">Brora</strain>
    </source>
</reference>